<dbReference type="EMBL" id="JRFU01000135">
    <property type="protein sequence ID" value="PWE86034.1"/>
    <property type="molecule type" value="Genomic_DNA"/>
</dbReference>
<reference evidence="1 2" key="1">
    <citation type="submission" date="2014-09" db="EMBL/GenBank/DDBJ databases">
        <title>Butyrate-producing bacteria isolated from human gut.</title>
        <authorList>
            <person name="Zhang Q."/>
            <person name="Zhao L."/>
        </authorList>
    </citation>
    <scope>NUCLEOTIDE SEQUENCE [LARGE SCALE GENOMIC DNA]</scope>
    <source>
        <strain evidence="1 2">21</strain>
    </source>
</reference>
<sequence length="305" mass="35731">MQELVVNVDRTITHLTYISKQETFEEDFLRFIRTIFASDKDAELFETSKKNTIEKFRKNYKNGEFRALYKAFEYSDANKGYKLYDLIEGLQKINYETFINENKLLIVPDNCCLYINGKLQDISCEAVEQINTIFAENQHTATLGGTMSEQRLKDDAHLLEVARENVNVDILSLGFETNISVLDRMIYLLFQSQKILAENKILHIDTFDSSIIMQTEEVIKMKMMLKNVLKEEAFEQTRKHVLGVINQWLEMDPMRFNMLAVELKIENVQIIDFLNIISTVEYDEFVTNVIKMRPTVSEAQIIMRR</sequence>
<gene>
    <name evidence="1" type="ORF">LG34_12360</name>
</gene>
<dbReference type="InterPro" id="IPR011249">
    <property type="entry name" value="Metalloenz_LuxS/M16"/>
</dbReference>
<name>A0A2V1JQI6_EUBRA</name>
<proteinExistence type="predicted"/>
<protein>
    <submittedName>
        <fullName evidence="1">Uncharacterized protein</fullName>
    </submittedName>
</protein>
<dbReference type="Gene3D" id="3.30.830.10">
    <property type="entry name" value="Metalloenzyme, LuxS/M16 peptidase-like"/>
    <property type="match status" value="1"/>
</dbReference>
<organism evidence="1 2">
    <name type="scientific">Eubacterium ramulus</name>
    <dbReference type="NCBI Taxonomy" id="39490"/>
    <lineage>
        <taxon>Bacteria</taxon>
        <taxon>Bacillati</taxon>
        <taxon>Bacillota</taxon>
        <taxon>Clostridia</taxon>
        <taxon>Eubacteriales</taxon>
        <taxon>Eubacteriaceae</taxon>
        <taxon>Eubacterium</taxon>
    </lineage>
</organism>
<dbReference type="AlphaFoldDB" id="A0A2V1JQI6"/>
<keyword evidence="2" id="KW-1185">Reference proteome</keyword>
<dbReference type="SUPFAM" id="SSF63411">
    <property type="entry name" value="LuxS/MPP-like metallohydrolase"/>
    <property type="match status" value="1"/>
</dbReference>
<evidence type="ECO:0000313" key="1">
    <source>
        <dbReference type="EMBL" id="PWE86034.1"/>
    </source>
</evidence>
<evidence type="ECO:0000313" key="2">
    <source>
        <dbReference type="Proteomes" id="UP000245288"/>
    </source>
</evidence>
<dbReference type="RefSeq" id="WP_109216256.1">
    <property type="nucleotide sequence ID" value="NZ_JBGLFH010000015.1"/>
</dbReference>
<accession>A0A2V1JQI6</accession>
<dbReference type="Proteomes" id="UP000245288">
    <property type="component" value="Unassembled WGS sequence"/>
</dbReference>
<dbReference type="GO" id="GO:0046872">
    <property type="term" value="F:metal ion binding"/>
    <property type="evidence" value="ECO:0007669"/>
    <property type="project" value="InterPro"/>
</dbReference>
<comment type="caution">
    <text evidence="1">The sequence shown here is derived from an EMBL/GenBank/DDBJ whole genome shotgun (WGS) entry which is preliminary data.</text>
</comment>